<dbReference type="GO" id="GO:0005975">
    <property type="term" value="P:carbohydrate metabolic process"/>
    <property type="evidence" value="ECO:0007669"/>
    <property type="project" value="InterPro"/>
</dbReference>
<evidence type="ECO:0000313" key="2">
    <source>
        <dbReference type="Proteomes" id="UP000269220"/>
    </source>
</evidence>
<protein>
    <submittedName>
        <fullName evidence="1">Glycosyl hydrolases family 2, sugar binding domain</fullName>
    </submittedName>
</protein>
<organism evidence="1 2">
    <name type="scientific">Streptococcus oralis</name>
    <dbReference type="NCBI Taxonomy" id="1303"/>
    <lineage>
        <taxon>Bacteria</taxon>
        <taxon>Bacillati</taxon>
        <taxon>Bacillota</taxon>
        <taxon>Bacilli</taxon>
        <taxon>Lactobacillales</taxon>
        <taxon>Streptococcaceae</taxon>
        <taxon>Streptococcus</taxon>
    </lineage>
</organism>
<dbReference type="AlphaFoldDB" id="A0A428IU59"/>
<dbReference type="Gene3D" id="2.60.120.260">
    <property type="entry name" value="Galactose-binding domain-like"/>
    <property type="match status" value="1"/>
</dbReference>
<keyword evidence="1" id="KW-0378">Hydrolase</keyword>
<dbReference type="EMBL" id="RMVN01000006">
    <property type="protein sequence ID" value="RSK21378.1"/>
    <property type="molecule type" value="Genomic_DNA"/>
</dbReference>
<comment type="caution">
    <text evidence="1">The sequence shown here is derived from an EMBL/GenBank/DDBJ whole genome shotgun (WGS) entry which is preliminary data.</text>
</comment>
<sequence length="93" mass="11077">MRREEVLRNHWFFSQEVGKEDALAPDFQRENWQAIQVPHDWSIYNDFDQYSPVQNEGGQLNGGQAWYRTQFYLEEDVSLVSVRLLFDGVYMNA</sequence>
<dbReference type="PANTHER" id="PTHR42732">
    <property type="entry name" value="BETA-GALACTOSIDASE"/>
    <property type="match status" value="1"/>
</dbReference>
<accession>A0A428IU59</accession>
<dbReference type="Proteomes" id="UP000269220">
    <property type="component" value="Unassembled WGS sequence"/>
</dbReference>
<gene>
    <name evidence="1" type="ORF">D8800_05490</name>
</gene>
<dbReference type="InterPro" id="IPR051913">
    <property type="entry name" value="GH2_Domain-Containing"/>
</dbReference>
<reference evidence="1 2" key="1">
    <citation type="submission" date="2018-11" db="EMBL/GenBank/DDBJ databases">
        <title>Species Designations Belie Phenotypic and Genotypic Heterogeneity in Oral Streptococci.</title>
        <authorList>
            <person name="Velsko I."/>
        </authorList>
    </citation>
    <scope>NUCLEOTIDE SEQUENCE [LARGE SCALE GENOMIC DNA]</scope>
    <source>
        <strain evidence="1 2">BCC05</strain>
    </source>
</reference>
<name>A0A428IU59_STROR</name>
<dbReference type="GO" id="GO:0004553">
    <property type="term" value="F:hydrolase activity, hydrolyzing O-glycosyl compounds"/>
    <property type="evidence" value="ECO:0007669"/>
    <property type="project" value="InterPro"/>
</dbReference>
<dbReference type="PANTHER" id="PTHR42732:SF1">
    <property type="entry name" value="BETA-MANNOSIDASE"/>
    <property type="match status" value="1"/>
</dbReference>
<dbReference type="InterPro" id="IPR008979">
    <property type="entry name" value="Galactose-bd-like_sf"/>
</dbReference>
<evidence type="ECO:0000313" key="1">
    <source>
        <dbReference type="EMBL" id="RSK21378.1"/>
    </source>
</evidence>
<dbReference type="RefSeq" id="WP_004262029.1">
    <property type="nucleotide sequence ID" value="NZ_RMVN01000006.1"/>
</dbReference>
<proteinExistence type="predicted"/>
<dbReference type="SUPFAM" id="SSF49785">
    <property type="entry name" value="Galactose-binding domain-like"/>
    <property type="match status" value="1"/>
</dbReference>